<proteinExistence type="predicted"/>
<comment type="caution">
    <text evidence="2">The sequence shown here is derived from an EMBL/GenBank/DDBJ whole genome shotgun (WGS) entry which is preliminary data.</text>
</comment>
<feature type="region of interest" description="Disordered" evidence="1">
    <location>
        <begin position="52"/>
        <end position="91"/>
    </location>
</feature>
<accession>A0AAD5CJ31</accession>
<name>A0AAD5CJ31_AMBAR</name>
<feature type="compositionally biased region" description="Polar residues" evidence="1">
    <location>
        <begin position="78"/>
        <end position="91"/>
    </location>
</feature>
<keyword evidence="3" id="KW-1185">Reference proteome</keyword>
<evidence type="ECO:0000313" key="3">
    <source>
        <dbReference type="Proteomes" id="UP001206925"/>
    </source>
</evidence>
<evidence type="ECO:0000256" key="1">
    <source>
        <dbReference type="SAM" id="MobiDB-lite"/>
    </source>
</evidence>
<dbReference type="Proteomes" id="UP001206925">
    <property type="component" value="Unassembled WGS sequence"/>
</dbReference>
<organism evidence="2 3">
    <name type="scientific">Ambrosia artemisiifolia</name>
    <name type="common">Common ragweed</name>
    <dbReference type="NCBI Taxonomy" id="4212"/>
    <lineage>
        <taxon>Eukaryota</taxon>
        <taxon>Viridiplantae</taxon>
        <taxon>Streptophyta</taxon>
        <taxon>Embryophyta</taxon>
        <taxon>Tracheophyta</taxon>
        <taxon>Spermatophyta</taxon>
        <taxon>Magnoliopsida</taxon>
        <taxon>eudicotyledons</taxon>
        <taxon>Gunneridae</taxon>
        <taxon>Pentapetalae</taxon>
        <taxon>asterids</taxon>
        <taxon>campanulids</taxon>
        <taxon>Asterales</taxon>
        <taxon>Asteraceae</taxon>
        <taxon>Asteroideae</taxon>
        <taxon>Heliantheae alliance</taxon>
        <taxon>Heliantheae</taxon>
        <taxon>Ambrosia</taxon>
    </lineage>
</organism>
<dbReference type="EMBL" id="JAMZMK010008207">
    <property type="protein sequence ID" value="KAI7741424.1"/>
    <property type="molecule type" value="Genomic_DNA"/>
</dbReference>
<dbReference type="AlphaFoldDB" id="A0AAD5CJ31"/>
<evidence type="ECO:0000313" key="2">
    <source>
        <dbReference type="EMBL" id="KAI7741424.1"/>
    </source>
</evidence>
<reference evidence="2" key="1">
    <citation type="submission" date="2022-06" db="EMBL/GenBank/DDBJ databases">
        <title>Uncovering the hologenomic basis of an extraordinary plant invasion.</title>
        <authorList>
            <person name="Bieker V.C."/>
            <person name="Martin M.D."/>
            <person name="Gilbert T."/>
            <person name="Hodgins K."/>
            <person name="Battlay P."/>
            <person name="Petersen B."/>
            <person name="Wilson J."/>
        </authorList>
    </citation>
    <scope>NUCLEOTIDE SEQUENCE</scope>
    <source>
        <strain evidence="2">AA19_3_7</strain>
        <tissue evidence="2">Leaf</tissue>
    </source>
</reference>
<feature type="non-terminal residue" evidence="2">
    <location>
        <position position="129"/>
    </location>
</feature>
<sequence length="129" mass="14060">MNPYDKQEAWEDIQITRHTIIEHLEGTQDTHFSTKLLSKSLDFCSSSLTAAAENSEPLLTSTRPTPPITDSLEPPLSAATTAESPQFTAAAPSNLQKQLDDCILGYNLSSRYCLQATSSPSVYVLGILD</sequence>
<protein>
    <submittedName>
        <fullName evidence="2">Uncharacterized protein</fullName>
    </submittedName>
</protein>
<gene>
    <name evidence="2" type="ORF">M8C21_000884</name>
</gene>